<feature type="domain" description="Secretion system C-terminal sorting" evidence="2">
    <location>
        <begin position="496"/>
        <end position="566"/>
    </location>
</feature>
<dbReference type="NCBIfam" id="TIGR04183">
    <property type="entry name" value="Por_Secre_tail"/>
    <property type="match status" value="1"/>
</dbReference>
<protein>
    <submittedName>
        <fullName evidence="3">CotH kinase family protein</fullName>
    </submittedName>
</protein>
<dbReference type="Pfam" id="PF18962">
    <property type="entry name" value="Por_Secre_tail"/>
    <property type="match status" value="1"/>
</dbReference>
<sequence>MPQKLLLFFFLNFFYFSYASEIITIPSNQFNIDINKGLIVSNLDVTYINTTWVGEKTSLTFDVDYNFETPVSIIKIGIPYKVINSVNGTKFLLYFTELPLITISTDNVIVDEPNILGRFKLIESNQNSIVSNIGIQYRGASSQFLPKKPFEIKFWKDEQGNETQDVSLLGMHSDDGWNLQAMYNESLRFHSKTNNDLWKLIHKPYYINSEPQTVSGVEMKYAELFLNGEYRGIYCVGEKVNRKLLKLKKHNGNIRGELYKGDSWGGSTTFSFLSSYSNDNLLWGGFEYKYPSEVTDWKNLYDLTDFVINDSQSNFIDTYKGKFEINNAVDYFVFLNLLRALDNTGKNLYIAKYAANEPYFYVPWDLDGTFGTIWNGQRENITDDLLSNGMYNRLLNDCSADGFREKLNLRWNELRNSIITHSNLMNMLSGNYNLLKQNGVYERENIAWPEYSANESELDYISTWLTNRLAFLDLKFSEKCNTLDVATFDRVSKTTVYPNPTSDFINISLLDTGNHTIFLYDSMGKLILKNSFESNQYQFSIKDLSNGIYYLKTIDSENKIDVKSIIKQ</sequence>
<evidence type="ECO:0000256" key="1">
    <source>
        <dbReference type="ARBA" id="ARBA00022729"/>
    </source>
</evidence>
<name>A0ABS5P8S6_9FLAO</name>
<keyword evidence="4" id="KW-1185">Reference proteome</keyword>
<keyword evidence="3" id="KW-0418">Kinase</keyword>
<evidence type="ECO:0000313" key="3">
    <source>
        <dbReference type="EMBL" id="MBS7230707.1"/>
    </source>
</evidence>
<keyword evidence="3" id="KW-0808">Transferase</keyword>
<keyword evidence="1" id="KW-0732">Signal</keyword>
<dbReference type="EMBL" id="JAGYVZ010000004">
    <property type="protein sequence ID" value="MBS7230707.1"/>
    <property type="molecule type" value="Genomic_DNA"/>
</dbReference>
<accession>A0ABS5P8S6</accession>
<evidence type="ECO:0000259" key="2">
    <source>
        <dbReference type="Pfam" id="PF18962"/>
    </source>
</evidence>
<evidence type="ECO:0000313" key="4">
    <source>
        <dbReference type="Proteomes" id="UP000722625"/>
    </source>
</evidence>
<comment type="caution">
    <text evidence="3">The sequence shown here is derived from an EMBL/GenBank/DDBJ whole genome shotgun (WGS) entry which is preliminary data.</text>
</comment>
<dbReference type="Proteomes" id="UP000722625">
    <property type="component" value="Unassembled WGS sequence"/>
</dbReference>
<dbReference type="Pfam" id="PF08757">
    <property type="entry name" value="CotH"/>
    <property type="match status" value="1"/>
</dbReference>
<proteinExistence type="predicted"/>
<organism evidence="3 4">
    <name type="scientific">Flavobacterium psychroterrae</name>
    <dbReference type="NCBI Taxonomy" id="2133767"/>
    <lineage>
        <taxon>Bacteria</taxon>
        <taxon>Pseudomonadati</taxon>
        <taxon>Bacteroidota</taxon>
        <taxon>Flavobacteriia</taxon>
        <taxon>Flavobacteriales</taxon>
        <taxon>Flavobacteriaceae</taxon>
        <taxon>Flavobacterium</taxon>
    </lineage>
</organism>
<reference evidence="3 4" key="1">
    <citation type="journal article" date="2018" name="Int. J. Syst. Evol. Microbiol.">
        <title>Flavobacterium chryseum sp. nov. and Flavobacterium psychroterrae sp. nov., novel environmental bacteria isolated from Antarctica.</title>
        <authorList>
            <person name="Kralova S."/>
            <person name="Svec P."/>
            <person name="Busse H.J."/>
            <person name="Stankova E."/>
            <person name="Vaczi P."/>
            <person name="Sedlacek I."/>
        </authorList>
    </citation>
    <scope>NUCLEOTIDE SEQUENCE [LARGE SCALE GENOMIC DNA]</scope>
    <source>
        <strain evidence="3 4">CCM 8827</strain>
    </source>
</reference>
<dbReference type="InterPro" id="IPR026444">
    <property type="entry name" value="Secre_tail"/>
</dbReference>
<dbReference type="GO" id="GO:0016301">
    <property type="term" value="F:kinase activity"/>
    <property type="evidence" value="ECO:0007669"/>
    <property type="project" value="UniProtKB-KW"/>
</dbReference>
<dbReference type="InterPro" id="IPR014867">
    <property type="entry name" value="Spore_coat_CotH_CotH2/3/7"/>
</dbReference>
<gene>
    <name evidence="3" type="ORF">KHA90_06700</name>
</gene>
<dbReference type="RefSeq" id="WP_213296711.1">
    <property type="nucleotide sequence ID" value="NZ_JAGYVZ010000004.1"/>
</dbReference>